<reference evidence="1" key="1">
    <citation type="submission" date="2021-10" db="EMBL/GenBank/DDBJ databases">
        <authorList>
            <person name="Dean J.D."/>
            <person name="Kim M.K."/>
            <person name="Newey C.N."/>
            <person name="Stoker T.S."/>
            <person name="Thompson D.W."/>
            <person name="Grose J.H."/>
        </authorList>
    </citation>
    <scope>NUCLEOTIDE SEQUENCE</scope>
    <source>
        <strain evidence="1">BT635</strain>
    </source>
</reference>
<sequence>MLGGPALCAAPAGLPAGAVAPISATLLADPAVVSYILVNADTDQDILTLTDGATLNLALLPTRNLNIRATTDPAVAGSVVFELSGTQTQSITESVAPYALFSDFQGDYFNWTPAAGSYTLTATAYSEAGGGGTAGTPLTLSFSVLDPPANVTSFTLVNADTDQDIQTLTTGTALNLSTLPTRNLNVRANVNSSPVRSVVFALSGAQTQNVTENTAPYALFSDDTGNYNAWTPTPGTYALTATPYVGANGTGDNGAALTINFSVIDPSGTVTSFTLVNADTDQDIQTLTAGAVLNLYGLPTRNLNIRANTAPAAVGSVVFAMSGQQSAGITESVLPYAMFGDMQGNYNVWNPAVGSYTITATPFPAANGVGAAGEGLAISFRVIDQANPLPVKLTSFTTQAQSAGVLLRWTTASEEFNREFVVERSTDGKTFSQLATVAGQGSTSTTHHYTYLDKQLPAGSVVLYYRLRQIDTDGTTHFSPVRTLSPTTNGQRLQLYPTTVTDGRVYYEISSENAAAGLLELFTMQGQRVPYQSTGTISAGSISTQGLPAGLYLLRYTSAEGTFTNRFILP</sequence>
<evidence type="ECO:0000313" key="1">
    <source>
        <dbReference type="EMBL" id="MCB2378019.1"/>
    </source>
</evidence>
<keyword evidence="2" id="KW-1185">Reference proteome</keyword>
<dbReference type="EMBL" id="JAJADQ010000004">
    <property type="protein sequence ID" value="MCB2378019.1"/>
    <property type="molecule type" value="Genomic_DNA"/>
</dbReference>
<dbReference type="Proteomes" id="UP001165297">
    <property type="component" value="Unassembled WGS sequence"/>
</dbReference>
<organism evidence="1 2">
    <name type="scientific">Hymenobacter nitidus</name>
    <dbReference type="NCBI Taxonomy" id="2880929"/>
    <lineage>
        <taxon>Bacteria</taxon>
        <taxon>Pseudomonadati</taxon>
        <taxon>Bacteroidota</taxon>
        <taxon>Cytophagia</taxon>
        <taxon>Cytophagales</taxon>
        <taxon>Hymenobacteraceae</taxon>
        <taxon>Hymenobacter</taxon>
    </lineage>
</organism>
<dbReference type="RefSeq" id="WP_226185263.1">
    <property type="nucleotide sequence ID" value="NZ_JAJADQ010000004.1"/>
</dbReference>
<dbReference type="NCBIfam" id="TIGR04183">
    <property type="entry name" value="Por_Secre_tail"/>
    <property type="match status" value="1"/>
</dbReference>
<comment type="caution">
    <text evidence="1">The sequence shown here is derived from an EMBL/GenBank/DDBJ whole genome shotgun (WGS) entry which is preliminary data.</text>
</comment>
<dbReference type="InterPro" id="IPR013783">
    <property type="entry name" value="Ig-like_fold"/>
</dbReference>
<evidence type="ECO:0000313" key="2">
    <source>
        <dbReference type="Proteomes" id="UP001165297"/>
    </source>
</evidence>
<dbReference type="Gene3D" id="2.60.40.10">
    <property type="entry name" value="Immunoglobulins"/>
    <property type="match status" value="2"/>
</dbReference>
<accession>A0ABS8AEZ6</accession>
<protein>
    <submittedName>
        <fullName evidence="1">T9SS type A sorting domain-containing protein</fullName>
    </submittedName>
</protein>
<dbReference type="InterPro" id="IPR026444">
    <property type="entry name" value="Secre_tail"/>
</dbReference>
<proteinExistence type="predicted"/>
<gene>
    <name evidence="1" type="ORF">LGH70_10530</name>
</gene>
<name>A0ABS8AEZ6_9BACT</name>